<evidence type="ECO:0000256" key="1">
    <source>
        <dbReference type="SAM" id="Phobius"/>
    </source>
</evidence>
<keyword evidence="1" id="KW-0812">Transmembrane</keyword>
<organism evidence="2 3">
    <name type="scientific">Nibrella saemangeumensis</name>
    <dbReference type="NCBI Taxonomy" id="1084526"/>
    <lineage>
        <taxon>Bacteria</taxon>
        <taxon>Pseudomonadati</taxon>
        <taxon>Bacteroidota</taxon>
        <taxon>Cytophagia</taxon>
        <taxon>Cytophagales</taxon>
        <taxon>Spirosomataceae</taxon>
        <taxon>Nibrella</taxon>
    </lineage>
</organism>
<reference evidence="3" key="1">
    <citation type="journal article" date="2019" name="Int. J. Syst. Evol. Microbiol.">
        <title>The Global Catalogue of Microorganisms (GCM) 10K type strain sequencing project: providing services to taxonomists for standard genome sequencing and annotation.</title>
        <authorList>
            <consortium name="The Broad Institute Genomics Platform"/>
            <consortium name="The Broad Institute Genome Sequencing Center for Infectious Disease"/>
            <person name="Wu L."/>
            <person name="Ma J."/>
        </authorList>
    </citation>
    <scope>NUCLEOTIDE SEQUENCE [LARGE SCALE GENOMIC DNA]</scope>
    <source>
        <strain evidence="3">JCM 17927</strain>
    </source>
</reference>
<name>A0ABP8N4C9_9BACT</name>
<feature type="transmembrane region" description="Helical" evidence="1">
    <location>
        <begin position="201"/>
        <end position="221"/>
    </location>
</feature>
<keyword evidence="1" id="KW-0472">Membrane</keyword>
<accession>A0ABP8N4C9</accession>
<dbReference type="RefSeq" id="WP_345245032.1">
    <property type="nucleotide sequence ID" value="NZ_BAABHD010000032.1"/>
</dbReference>
<keyword evidence="3" id="KW-1185">Reference proteome</keyword>
<proteinExistence type="predicted"/>
<feature type="transmembrane region" description="Helical" evidence="1">
    <location>
        <begin position="152"/>
        <end position="170"/>
    </location>
</feature>
<evidence type="ECO:0000313" key="3">
    <source>
        <dbReference type="Proteomes" id="UP001501175"/>
    </source>
</evidence>
<feature type="transmembrane region" description="Helical" evidence="1">
    <location>
        <begin position="233"/>
        <end position="255"/>
    </location>
</feature>
<dbReference type="Proteomes" id="UP001501175">
    <property type="component" value="Unassembled WGS sequence"/>
</dbReference>
<feature type="transmembrane region" description="Helical" evidence="1">
    <location>
        <begin position="177"/>
        <end position="195"/>
    </location>
</feature>
<keyword evidence="1" id="KW-1133">Transmembrane helix</keyword>
<sequence length="257" mass="28499">MTLDQPLSASFDRDHAIQLNDRAAFPGPWIGGTSLILGPLLLLTGALLRIQFHFFFPQQLAAFESHPALITAAYSVYALGNVVLCFGILYLVALIRQWDRVWAFWAGMLVLTGLFTRTFHAGIDHMALQLVQVQSLDSATKAVSDSYKVFHIFRYLNGYIMMGWLCVAIATYRARILSLPMAIALGLMVIVPFGTLKGTEIRSIGLIGLCIALIPLGIRVLKQAPPLSRRAKLWIAIFIIVELIFVPLSILYPALMN</sequence>
<dbReference type="EMBL" id="BAABHD010000032">
    <property type="protein sequence ID" value="GAA4459628.1"/>
    <property type="molecule type" value="Genomic_DNA"/>
</dbReference>
<feature type="transmembrane region" description="Helical" evidence="1">
    <location>
        <begin position="72"/>
        <end position="95"/>
    </location>
</feature>
<feature type="transmembrane region" description="Helical" evidence="1">
    <location>
        <begin position="29"/>
        <end position="52"/>
    </location>
</feature>
<protein>
    <submittedName>
        <fullName evidence="2">Uncharacterized protein</fullName>
    </submittedName>
</protein>
<feature type="transmembrane region" description="Helical" evidence="1">
    <location>
        <begin position="102"/>
        <end position="123"/>
    </location>
</feature>
<evidence type="ECO:0000313" key="2">
    <source>
        <dbReference type="EMBL" id="GAA4459628.1"/>
    </source>
</evidence>
<gene>
    <name evidence="2" type="ORF">GCM10023189_33590</name>
</gene>
<comment type="caution">
    <text evidence="2">The sequence shown here is derived from an EMBL/GenBank/DDBJ whole genome shotgun (WGS) entry which is preliminary data.</text>
</comment>